<dbReference type="EMBL" id="MDYQ01000115">
    <property type="protein sequence ID" value="PRP81873.1"/>
    <property type="molecule type" value="Genomic_DNA"/>
</dbReference>
<organism evidence="4 5">
    <name type="scientific">Planoprotostelium fungivorum</name>
    <dbReference type="NCBI Taxonomy" id="1890364"/>
    <lineage>
        <taxon>Eukaryota</taxon>
        <taxon>Amoebozoa</taxon>
        <taxon>Evosea</taxon>
        <taxon>Variosea</taxon>
        <taxon>Cavosteliida</taxon>
        <taxon>Cavosteliaceae</taxon>
        <taxon>Planoprotostelium</taxon>
    </lineage>
</organism>
<dbReference type="PANTHER" id="PTHR28608:SF1">
    <property type="entry name" value="INTEGRATOR COMPLEX SUBUNIT 2"/>
    <property type="match status" value="1"/>
</dbReference>
<comment type="subcellular location">
    <subcellularLocation>
        <location evidence="1">Nucleus</location>
    </subcellularLocation>
</comment>
<dbReference type="GO" id="GO:0034472">
    <property type="term" value="P:snRNA 3'-end processing"/>
    <property type="evidence" value="ECO:0007669"/>
    <property type="project" value="TreeGrafter"/>
</dbReference>
<dbReference type="GO" id="GO:0032039">
    <property type="term" value="C:integrator complex"/>
    <property type="evidence" value="ECO:0007669"/>
    <property type="project" value="InterPro"/>
</dbReference>
<dbReference type="OrthoDB" id="70899at2759"/>
<dbReference type="Proteomes" id="UP000241769">
    <property type="component" value="Unassembled WGS sequence"/>
</dbReference>
<protein>
    <submittedName>
        <fullName evidence="4">Integrator complex subunit 2-like</fullName>
    </submittedName>
</protein>
<dbReference type="InterPro" id="IPR029321">
    <property type="entry name" value="INTS2"/>
</dbReference>
<dbReference type="AlphaFoldDB" id="A0A2P6ND36"/>
<dbReference type="PANTHER" id="PTHR28608">
    <property type="entry name" value="INTEGRATOR COMPLEX SUBUNIT 2"/>
    <property type="match status" value="1"/>
</dbReference>
<dbReference type="PRINTS" id="PR02105">
    <property type="entry name" value="INTSUBUNIT2"/>
</dbReference>
<evidence type="ECO:0000313" key="5">
    <source>
        <dbReference type="Proteomes" id="UP000241769"/>
    </source>
</evidence>
<evidence type="ECO:0000256" key="1">
    <source>
        <dbReference type="ARBA" id="ARBA00004123"/>
    </source>
</evidence>
<sequence length="1066" mass="121641">MEEEAEDIFNVVSIPETEEHIDLILDGHLEDISSWRGEAISDHLLYLTRYSRIRSQDNKPNEIWKRMRLNDRYPTTQRYISVDTDLLSDSITKEVESCRAGESSTSMGLNISPAVQFSLLTERTLSTSLGDKLLTEFETGSYDRRLHIVLSELHVLSIFYRLGANRQAIDHSQLLTVDAYEDELYILVPLSIQILHNILSLRDIMGGIISTGKTKYILSAFYNLPHMFEALLDALITLNEEVVKEILSTLSRKSKHIATRIRAQLVEHQVMPSLVISLSMQLDHHVIAVIIISRSPLQIQFLNALFWREDHAWLKPIFESYNRRDFNGMEEEYSQPHDIQILKDNLFHTLGDPGSSQSSDAAAHLLCGLVGIHTMELSSVDVDKLLRGLSVSRSSSTTLSVVCVLLIAKDVYKTADADALKAGLRSIVKEGCQNEGGETHAVAATALLLFALQLHTEQYEAAVQTVRNLLEAKVQIHQASYVALSKMITEDIMPESYVVERVISIPIHGEKHEGSGFLLLEAVLECMKGPRRLSVHHGFAPNLRDFVTLSSENGTRMQMDLIAAVFNEDLPLNEAQTRTRLILVAYYTLHYNEQSHRLRQEDKKLTPEQEGYSREIIEKIPIKNILDSIRPKKRKNGRKVSVVDGGCMKSRFTLEMEKLYAAMYGFAISQCPQLFNVSDQLYEEDQLYSTVDRFSEPELLRYCTENSLEDSDIFRGGEYFLQMERLSTLPVPSLFDHLPRLLKHSTKREEIFHEKSLKKISMMWYNCYLSDPQRACVILVNSLGLTERNLRHEDLLYDPMVLFQLEDICYTHPVVLDMVLKVIQFYTVCSRRNLEHSGQTQKKHEEVTTLILSTESTIIQQLLELCIYNGNSLENSAPQEIGDIQEIRMKVCLMIHDIFMDNPLMAKLVHFQGYHHTLIPVTVEGIPSMHICLDFIPELLAQPHTRKQIFATKLGATLAQKYPIPKSLDCVRTILHFMRSRPNITEIKSVSTYEGTNGKNNGKEIYILHTLDQLYVIACAFPSVTEEVVSILVELTPQKHECITFPLLQQLSQLVNETLEKIMNRL</sequence>
<dbReference type="InParanoid" id="A0A2P6ND36"/>
<dbReference type="STRING" id="1890364.A0A2P6ND36"/>
<reference evidence="4 5" key="1">
    <citation type="journal article" date="2018" name="Genome Biol. Evol.">
        <title>Multiple Roots of Fruiting Body Formation in Amoebozoa.</title>
        <authorList>
            <person name="Hillmann F."/>
            <person name="Forbes G."/>
            <person name="Novohradska S."/>
            <person name="Ferling I."/>
            <person name="Riege K."/>
            <person name="Groth M."/>
            <person name="Westermann M."/>
            <person name="Marz M."/>
            <person name="Spaller T."/>
            <person name="Winckler T."/>
            <person name="Schaap P."/>
            <person name="Glockner G."/>
        </authorList>
    </citation>
    <scope>NUCLEOTIDE SEQUENCE [LARGE SCALE GENOMIC DNA]</scope>
    <source>
        <strain evidence="4 5">Jena</strain>
    </source>
</reference>
<gene>
    <name evidence="4" type="ORF">PROFUN_08737</name>
</gene>
<accession>A0A2P6ND36</accession>
<dbReference type="InterPro" id="IPR026236">
    <property type="entry name" value="Int2_metazoa"/>
</dbReference>
<evidence type="ECO:0000256" key="3">
    <source>
        <dbReference type="ARBA" id="ARBA00023242"/>
    </source>
</evidence>
<comment type="similarity">
    <text evidence="2">Belongs to the Integrator subunit 2 family.</text>
</comment>
<proteinExistence type="inferred from homology"/>
<comment type="caution">
    <text evidence="4">The sequence shown here is derived from an EMBL/GenBank/DDBJ whole genome shotgun (WGS) entry which is preliminary data.</text>
</comment>
<keyword evidence="5" id="KW-1185">Reference proteome</keyword>
<name>A0A2P6ND36_9EUKA</name>
<evidence type="ECO:0000313" key="4">
    <source>
        <dbReference type="EMBL" id="PRP81873.1"/>
    </source>
</evidence>
<evidence type="ECO:0000256" key="2">
    <source>
        <dbReference type="ARBA" id="ARBA00006705"/>
    </source>
</evidence>
<keyword evidence="3" id="KW-0539">Nucleus</keyword>
<dbReference type="FunCoup" id="A0A2P6ND36">
    <property type="interactions" value="341"/>
</dbReference>
<dbReference type="Pfam" id="PF14750">
    <property type="entry name" value="INTS2"/>
    <property type="match status" value="2"/>
</dbReference>